<comment type="similarity">
    <text evidence="4 6">Belongs to the trehalose phosphatase family.</text>
</comment>
<dbReference type="Gene3D" id="3.30.70.1020">
    <property type="entry name" value="Trehalose-6-phosphate phosphatase related protein, domain 2"/>
    <property type="match status" value="1"/>
</dbReference>
<comment type="catalytic activity">
    <reaction evidence="1 6">
        <text>alpha,alpha-trehalose 6-phosphate + H2O = alpha,alpha-trehalose + phosphate</text>
        <dbReference type="Rhea" id="RHEA:23420"/>
        <dbReference type="ChEBI" id="CHEBI:15377"/>
        <dbReference type="ChEBI" id="CHEBI:16551"/>
        <dbReference type="ChEBI" id="CHEBI:43474"/>
        <dbReference type="ChEBI" id="CHEBI:58429"/>
        <dbReference type="EC" id="3.1.3.12"/>
    </reaction>
</comment>
<dbReference type="GO" id="GO:0005992">
    <property type="term" value="P:trehalose biosynthetic process"/>
    <property type="evidence" value="ECO:0007669"/>
    <property type="project" value="InterPro"/>
</dbReference>
<evidence type="ECO:0000313" key="8">
    <source>
        <dbReference type="Proteomes" id="UP001472866"/>
    </source>
</evidence>
<comment type="function">
    <text evidence="6">Removes the phosphate from trehalose 6-phosphate to produce free trehalose.</text>
</comment>
<dbReference type="NCBIfam" id="TIGR00685">
    <property type="entry name" value="T6PP"/>
    <property type="match status" value="1"/>
</dbReference>
<evidence type="ECO:0000256" key="3">
    <source>
        <dbReference type="ARBA" id="ARBA00005199"/>
    </source>
</evidence>
<dbReference type="Pfam" id="PF02358">
    <property type="entry name" value="Trehalose_PPase"/>
    <property type="match status" value="1"/>
</dbReference>
<protein>
    <recommendedName>
        <fullName evidence="6">Trehalose 6-phosphate phosphatase</fullName>
        <ecNumber evidence="6">3.1.3.12</ecNumber>
    </recommendedName>
</protein>
<keyword evidence="8" id="KW-1185">Reference proteome</keyword>
<dbReference type="InterPro" id="IPR003337">
    <property type="entry name" value="Trehalose_PPase"/>
</dbReference>
<comment type="pathway">
    <text evidence="3 6">Glycan biosynthesis; trehalose biosynthesis.</text>
</comment>
<dbReference type="InterPro" id="IPR044651">
    <property type="entry name" value="OTSB-like"/>
</dbReference>
<proteinExistence type="inferred from homology"/>
<evidence type="ECO:0000313" key="7">
    <source>
        <dbReference type="EMBL" id="WZN62450.1"/>
    </source>
</evidence>
<dbReference type="SUPFAM" id="SSF56784">
    <property type="entry name" value="HAD-like"/>
    <property type="match status" value="1"/>
</dbReference>
<dbReference type="Gene3D" id="3.40.50.1000">
    <property type="entry name" value="HAD superfamily/HAD-like"/>
    <property type="match status" value="1"/>
</dbReference>
<dbReference type="EC" id="3.1.3.12" evidence="6"/>
<comment type="cofactor">
    <cofactor evidence="2 6">
        <name>a divalent metal cation</name>
        <dbReference type="ChEBI" id="CHEBI:60240"/>
    </cofactor>
</comment>
<evidence type="ECO:0000256" key="2">
    <source>
        <dbReference type="ARBA" id="ARBA00001968"/>
    </source>
</evidence>
<dbReference type="AlphaFoldDB" id="A0AAX4PA69"/>
<accession>A0AAX4PA69</accession>
<evidence type="ECO:0000256" key="4">
    <source>
        <dbReference type="ARBA" id="ARBA00008770"/>
    </source>
</evidence>
<dbReference type="NCBIfam" id="TIGR01484">
    <property type="entry name" value="HAD-SF-IIB"/>
    <property type="match status" value="1"/>
</dbReference>
<dbReference type="InterPro" id="IPR006379">
    <property type="entry name" value="HAD-SF_hydro_IIB"/>
</dbReference>
<evidence type="ECO:0000256" key="1">
    <source>
        <dbReference type="ARBA" id="ARBA00000500"/>
    </source>
</evidence>
<dbReference type="PANTHER" id="PTHR43768:SF3">
    <property type="entry name" value="TREHALOSE 6-PHOSPHATE PHOSPHATASE"/>
    <property type="match status" value="1"/>
</dbReference>
<evidence type="ECO:0000256" key="6">
    <source>
        <dbReference type="RuleBase" id="RU361117"/>
    </source>
</evidence>
<evidence type="ECO:0000256" key="5">
    <source>
        <dbReference type="ARBA" id="ARBA00022801"/>
    </source>
</evidence>
<sequence length="301" mass="33746">MKNHHDDDEEEEEEENVVGLPPCALKNFEEVLVEADNKEVLVFLDYDGTLSPIVTDPNKAYISEETRKAVLEVSTRFRTSIISGRSVDKVKNFVGLPHLFYAGSHGMDIEGPDVGISGQTTATGTTNRVKHRPEGLDQNEAAGARDELSERTAGIEGVTVEDNKFCCSVHFRNCKDPTSVDRVERIVREVSDERGLDVKRGRKVFEVRPRVTWNKGNALDYLMSVFEVTQKTGFPIYLGDDKTDEDAFAKLRELGCGRGVLVSTKVKPTQAHYSVKDPTEVLEFLRLLSRWGKSRDEPEGR</sequence>
<dbReference type="GO" id="GO:0004805">
    <property type="term" value="F:trehalose-phosphatase activity"/>
    <property type="evidence" value="ECO:0007669"/>
    <property type="project" value="UniProtKB-EC"/>
</dbReference>
<dbReference type="Proteomes" id="UP001472866">
    <property type="component" value="Chromosome 06"/>
</dbReference>
<gene>
    <name evidence="7" type="ORF">HKI87_06g39870</name>
</gene>
<organism evidence="7 8">
    <name type="scientific">Chloropicon roscoffensis</name>
    <dbReference type="NCBI Taxonomy" id="1461544"/>
    <lineage>
        <taxon>Eukaryota</taxon>
        <taxon>Viridiplantae</taxon>
        <taxon>Chlorophyta</taxon>
        <taxon>Chloropicophyceae</taxon>
        <taxon>Chloropicales</taxon>
        <taxon>Chloropicaceae</taxon>
        <taxon>Chloropicon</taxon>
    </lineage>
</organism>
<reference evidence="7 8" key="1">
    <citation type="submission" date="2024-03" db="EMBL/GenBank/DDBJ databases">
        <title>Complete genome sequence of the green alga Chloropicon roscoffensis RCC1871.</title>
        <authorList>
            <person name="Lemieux C."/>
            <person name="Pombert J.-F."/>
            <person name="Otis C."/>
            <person name="Turmel M."/>
        </authorList>
    </citation>
    <scope>NUCLEOTIDE SEQUENCE [LARGE SCALE GENOMIC DNA]</scope>
    <source>
        <strain evidence="7 8">RCC1871</strain>
    </source>
</reference>
<keyword evidence="5 6" id="KW-0378">Hydrolase</keyword>
<dbReference type="PANTHER" id="PTHR43768">
    <property type="entry name" value="TREHALOSE 6-PHOSPHATE PHOSPHATASE"/>
    <property type="match status" value="1"/>
</dbReference>
<dbReference type="InterPro" id="IPR036412">
    <property type="entry name" value="HAD-like_sf"/>
</dbReference>
<dbReference type="InterPro" id="IPR023214">
    <property type="entry name" value="HAD_sf"/>
</dbReference>
<name>A0AAX4PA69_9CHLO</name>
<dbReference type="EMBL" id="CP151506">
    <property type="protein sequence ID" value="WZN62450.1"/>
    <property type="molecule type" value="Genomic_DNA"/>
</dbReference>